<feature type="signal peptide" evidence="12">
    <location>
        <begin position="1"/>
        <end position="24"/>
    </location>
</feature>
<evidence type="ECO:0000256" key="8">
    <source>
        <dbReference type="ARBA" id="ARBA00047899"/>
    </source>
</evidence>
<comment type="catalytic activity">
    <reaction evidence="8">
        <text>L-threonyl-[protein] + ATP = O-phospho-L-threonyl-[protein] + ADP + H(+)</text>
        <dbReference type="Rhea" id="RHEA:46608"/>
        <dbReference type="Rhea" id="RHEA-COMP:11060"/>
        <dbReference type="Rhea" id="RHEA-COMP:11605"/>
        <dbReference type="ChEBI" id="CHEBI:15378"/>
        <dbReference type="ChEBI" id="CHEBI:30013"/>
        <dbReference type="ChEBI" id="CHEBI:30616"/>
        <dbReference type="ChEBI" id="CHEBI:61977"/>
        <dbReference type="ChEBI" id="CHEBI:456216"/>
        <dbReference type="EC" id="2.7.11.1"/>
    </reaction>
</comment>
<dbReference type="EMBL" id="CM026421">
    <property type="protein sequence ID" value="KAG0591578.1"/>
    <property type="molecule type" value="Genomic_DNA"/>
</dbReference>
<dbReference type="InterPro" id="IPR001245">
    <property type="entry name" value="Ser-Thr/Tyr_kinase_cat_dom"/>
</dbReference>
<dbReference type="GO" id="GO:0004672">
    <property type="term" value="F:protein kinase activity"/>
    <property type="evidence" value="ECO:0007669"/>
    <property type="project" value="InterPro"/>
</dbReference>
<dbReference type="Gene3D" id="3.80.10.10">
    <property type="entry name" value="Ribonuclease Inhibitor"/>
    <property type="match status" value="1"/>
</dbReference>
<dbReference type="InterPro" id="IPR024788">
    <property type="entry name" value="Malectin-like_Carb-bd_dom"/>
</dbReference>
<dbReference type="GO" id="GO:0005524">
    <property type="term" value="F:ATP binding"/>
    <property type="evidence" value="ECO:0007669"/>
    <property type="project" value="InterPro"/>
</dbReference>
<evidence type="ECO:0000256" key="1">
    <source>
        <dbReference type="ARBA" id="ARBA00004167"/>
    </source>
</evidence>
<dbReference type="PROSITE" id="PS00108">
    <property type="entry name" value="PROTEIN_KINASE_ST"/>
    <property type="match status" value="1"/>
</dbReference>
<sequence length="946" mass="103386">MGPLLLVLVLLVLVCNCNAPGAWAQAVADPDIFLNINCGYSTDILDPKTDLMWYGDDKYISTGFTSSNVPNWAGFPQLNTLRYFNDTRIPKYCYQMPVVPLSTYMLRTEFYYGLYDNLNSLPTFQMAIDGLIVANITNTRDTAYNYENTYQAQGNVTFLCLLRDSSNTNPFISTISLRRVKPYPTLSSKHLSKGYIALTRDRYSFGAITTPRYPKDIYDRYWYSVNETTPDILNGTSPLTALHTTRSLLYAPSNPDYDMMTMMVLQSGLTSTGSMTLTLDHWVGNKGFLILHFAELDPAVNISSRVFTAKPSSSNSIATVDVRNQTNWDGNGWFWDDLIFDSETETVELAPVPGSLYGPLINACEFFEIIPQVAPVKTINEDLFAIEHIKSSLKLGDWTGDPCLPVPHTWVNCSSLSPPTIDSVNLSNFNLSGIIPVEFNELPKITTLILSSNNFDGLLSDLSLLKNLRILHLQDNNLSGELPAWLGQLPLLVELNVQNNNFSGTIPPGLLSKNGLVFTYQPGNPLLKNVTAQDITAATKNSTNIGVIVGSILGAGIAALAAAILFFYCCVYKKRKSRENLPVTTPSTGKTPAVALADSRAPNAGGARPFSVAALATATQNFNREIGKGGFGPVYYGKLPKGQEVAVKVLDSTTSNQGASEFFNEVDVLSKVHHRNLVSLLGFCNEGENRMLVYEYMPQGSLRDRLNASAHLGVLDFKARLNIALNAAQGLDYLHTGCNPGIVHRDVKSTNILLTGSTKDAAKVGDFGLSRLAQGEGGSLTFVKGTRGYIDPEYVNSQILSTKSDVFSFGVVLLELLTGQLPLQSSQNLEANHGWTLCDWVRTTLLGGSGVDQILDPELKACRPNMEAVWAVADIAMRCVEPKSVHRPTMAEVIQELRAAVALEEGKTGSDDPSANFTRRVQLSSPSTDYNSGGFSSSGMSWPAPR</sequence>
<evidence type="ECO:0000256" key="9">
    <source>
        <dbReference type="ARBA" id="ARBA00048679"/>
    </source>
</evidence>
<dbReference type="GO" id="GO:0016020">
    <property type="term" value="C:membrane"/>
    <property type="evidence" value="ECO:0007669"/>
    <property type="project" value="UniProtKB-SubCell"/>
</dbReference>
<dbReference type="EC" id="2.7.11.1" evidence="2"/>
<reference evidence="14" key="1">
    <citation type="submission" date="2020-06" db="EMBL/GenBank/DDBJ databases">
        <title>WGS assembly of Ceratodon purpureus strain R40.</title>
        <authorList>
            <person name="Carey S.B."/>
            <person name="Jenkins J."/>
            <person name="Shu S."/>
            <person name="Lovell J.T."/>
            <person name="Sreedasyam A."/>
            <person name="Maumus F."/>
            <person name="Tiley G.P."/>
            <person name="Fernandez-Pozo N."/>
            <person name="Barry K."/>
            <person name="Chen C."/>
            <person name="Wang M."/>
            <person name="Lipzen A."/>
            <person name="Daum C."/>
            <person name="Saski C.A."/>
            <person name="Payton A.C."/>
            <person name="Mcbreen J.C."/>
            <person name="Conrad R.E."/>
            <person name="Kollar L.M."/>
            <person name="Olsson S."/>
            <person name="Huttunen S."/>
            <person name="Landis J.B."/>
            <person name="Wickett N.J."/>
            <person name="Johnson M.G."/>
            <person name="Rensing S.A."/>
            <person name="Grimwood J."/>
            <person name="Schmutz J."/>
            <person name="Mcdaniel S.F."/>
        </authorList>
    </citation>
    <scope>NUCLEOTIDE SEQUENCE</scope>
    <source>
        <strain evidence="14">R40</strain>
    </source>
</reference>
<keyword evidence="5" id="KW-0677">Repeat</keyword>
<comment type="catalytic activity">
    <reaction evidence="9">
        <text>L-seryl-[protein] + ATP = O-phospho-L-seryl-[protein] + ADP + H(+)</text>
        <dbReference type="Rhea" id="RHEA:17989"/>
        <dbReference type="Rhea" id="RHEA-COMP:9863"/>
        <dbReference type="Rhea" id="RHEA-COMP:11604"/>
        <dbReference type="ChEBI" id="CHEBI:15378"/>
        <dbReference type="ChEBI" id="CHEBI:29999"/>
        <dbReference type="ChEBI" id="CHEBI:30616"/>
        <dbReference type="ChEBI" id="CHEBI:83421"/>
        <dbReference type="ChEBI" id="CHEBI:456216"/>
        <dbReference type="EC" id="2.7.11.1"/>
    </reaction>
</comment>
<comment type="subcellular location">
    <subcellularLocation>
        <location evidence="1">Membrane</location>
        <topology evidence="1">Single-pass membrane protein</topology>
    </subcellularLocation>
</comment>
<comment type="caution">
    <text evidence="14">The sequence shown here is derived from an EMBL/GenBank/DDBJ whole genome shotgun (WGS) entry which is preliminary data.</text>
</comment>
<dbReference type="InterPro" id="IPR000719">
    <property type="entry name" value="Prot_kinase_dom"/>
</dbReference>
<dbReference type="Proteomes" id="UP000822688">
    <property type="component" value="Chromosome 1"/>
</dbReference>
<dbReference type="PANTHER" id="PTHR45631">
    <property type="entry name" value="OS07G0107800 PROTEIN-RELATED"/>
    <property type="match status" value="1"/>
</dbReference>
<keyword evidence="3" id="KW-0433">Leucine-rich repeat</keyword>
<dbReference type="AlphaFoldDB" id="A0A8T0J9P6"/>
<protein>
    <recommendedName>
        <fullName evidence="2">non-specific serine/threonine protein kinase</fullName>
        <ecNumber evidence="2">2.7.11.1</ecNumber>
    </recommendedName>
</protein>
<dbReference type="InterPro" id="IPR011009">
    <property type="entry name" value="Kinase-like_dom_sf"/>
</dbReference>
<feature type="chain" id="PRO_5035948438" description="non-specific serine/threonine protein kinase" evidence="12">
    <location>
        <begin position="25"/>
        <end position="946"/>
    </location>
</feature>
<dbReference type="InterPro" id="IPR032675">
    <property type="entry name" value="LRR_dom_sf"/>
</dbReference>
<dbReference type="Pfam" id="PF00560">
    <property type="entry name" value="LRR_1"/>
    <property type="match status" value="2"/>
</dbReference>
<gene>
    <name evidence="14" type="ORF">KC19_1G185200</name>
</gene>
<evidence type="ECO:0000256" key="11">
    <source>
        <dbReference type="SAM" id="Phobius"/>
    </source>
</evidence>
<organism evidence="14 15">
    <name type="scientific">Ceratodon purpureus</name>
    <name type="common">Fire moss</name>
    <name type="synonym">Dicranum purpureum</name>
    <dbReference type="NCBI Taxonomy" id="3225"/>
    <lineage>
        <taxon>Eukaryota</taxon>
        <taxon>Viridiplantae</taxon>
        <taxon>Streptophyta</taxon>
        <taxon>Embryophyta</taxon>
        <taxon>Bryophyta</taxon>
        <taxon>Bryophytina</taxon>
        <taxon>Bryopsida</taxon>
        <taxon>Dicranidae</taxon>
        <taxon>Pseudoditrichales</taxon>
        <taxon>Ditrichaceae</taxon>
        <taxon>Ceratodon</taxon>
    </lineage>
</organism>
<accession>A0A8T0J9P6</accession>
<dbReference type="InterPro" id="IPR001611">
    <property type="entry name" value="Leu-rich_rpt"/>
</dbReference>
<evidence type="ECO:0000256" key="6">
    <source>
        <dbReference type="ARBA" id="ARBA00022989"/>
    </source>
</evidence>
<dbReference type="SUPFAM" id="SSF56112">
    <property type="entry name" value="Protein kinase-like (PK-like)"/>
    <property type="match status" value="1"/>
</dbReference>
<dbReference type="CDD" id="cd14066">
    <property type="entry name" value="STKc_IRAK"/>
    <property type="match status" value="1"/>
</dbReference>
<dbReference type="Gene3D" id="1.10.510.10">
    <property type="entry name" value="Transferase(Phosphotransferase) domain 1"/>
    <property type="match status" value="1"/>
</dbReference>
<proteinExistence type="predicted"/>
<evidence type="ECO:0000256" key="2">
    <source>
        <dbReference type="ARBA" id="ARBA00012513"/>
    </source>
</evidence>
<evidence type="ECO:0000259" key="13">
    <source>
        <dbReference type="PROSITE" id="PS50011"/>
    </source>
</evidence>
<feature type="compositionally biased region" description="Polar residues" evidence="10">
    <location>
        <begin position="911"/>
        <end position="940"/>
    </location>
</feature>
<evidence type="ECO:0000256" key="7">
    <source>
        <dbReference type="ARBA" id="ARBA00023136"/>
    </source>
</evidence>
<feature type="domain" description="Protein kinase" evidence="13">
    <location>
        <begin position="620"/>
        <end position="901"/>
    </location>
</feature>
<dbReference type="Pfam" id="PF12819">
    <property type="entry name" value="Malectin_like"/>
    <property type="match status" value="1"/>
</dbReference>
<evidence type="ECO:0000256" key="4">
    <source>
        <dbReference type="ARBA" id="ARBA00022692"/>
    </source>
</evidence>
<keyword evidence="12" id="KW-0732">Signal</keyword>
<feature type="transmembrane region" description="Helical" evidence="11">
    <location>
        <begin position="545"/>
        <end position="571"/>
    </location>
</feature>
<feature type="region of interest" description="Disordered" evidence="10">
    <location>
        <begin position="904"/>
        <end position="946"/>
    </location>
</feature>
<dbReference type="Pfam" id="PF07714">
    <property type="entry name" value="PK_Tyr_Ser-Thr"/>
    <property type="match status" value="1"/>
</dbReference>
<dbReference type="PROSITE" id="PS50011">
    <property type="entry name" value="PROTEIN_KINASE_DOM"/>
    <property type="match status" value="1"/>
</dbReference>
<dbReference type="Gene3D" id="3.30.200.20">
    <property type="entry name" value="Phosphorylase Kinase, domain 1"/>
    <property type="match status" value="1"/>
</dbReference>
<evidence type="ECO:0000313" key="14">
    <source>
        <dbReference type="EMBL" id="KAG0591578.1"/>
    </source>
</evidence>
<keyword evidence="6 11" id="KW-1133">Transmembrane helix</keyword>
<dbReference type="FunFam" id="3.30.200.20:FF:000394">
    <property type="entry name" value="Leucine-rich repeat receptor-like protein kinase"/>
    <property type="match status" value="1"/>
</dbReference>
<evidence type="ECO:0000256" key="3">
    <source>
        <dbReference type="ARBA" id="ARBA00022614"/>
    </source>
</evidence>
<evidence type="ECO:0000256" key="10">
    <source>
        <dbReference type="SAM" id="MobiDB-lite"/>
    </source>
</evidence>
<evidence type="ECO:0000313" key="15">
    <source>
        <dbReference type="Proteomes" id="UP000822688"/>
    </source>
</evidence>
<evidence type="ECO:0000256" key="5">
    <source>
        <dbReference type="ARBA" id="ARBA00022737"/>
    </source>
</evidence>
<evidence type="ECO:0000256" key="12">
    <source>
        <dbReference type="SAM" id="SignalP"/>
    </source>
</evidence>
<dbReference type="SUPFAM" id="SSF52058">
    <property type="entry name" value="L domain-like"/>
    <property type="match status" value="1"/>
</dbReference>
<dbReference type="PANTHER" id="PTHR45631:SF68">
    <property type="entry name" value="REPEAT FAMILY PROTEIN, PUTATIVE, EXPRESSED-RELATED"/>
    <property type="match status" value="1"/>
</dbReference>
<dbReference type="SMART" id="SM00220">
    <property type="entry name" value="S_TKc"/>
    <property type="match status" value="1"/>
</dbReference>
<keyword evidence="4 11" id="KW-0812">Transmembrane</keyword>
<dbReference type="InterPro" id="IPR008271">
    <property type="entry name" value="Ser/Thr_kinase_AS"/>
</dbReference>
<keyword evidence="15" id="KW-1185">Reference proteome</keyword>
<keyword evidence="7 11" id="KW-0472">Membrane</keyword>
<name>A0A8T0J9P6_CERPU</name>